<dbReference type="InterPro" id="IPR004808">
    <property type="entry name" value="AP_endonuc_1"/>
</dbReference>
<dbReference type="NCBIfam" id="TIGR00195">
    <property type="entry name" value="exoDNase_III"/>
    <property type="match status" value="1"/>
</dbReference>
<accession>A0A6J6MN02</accession>
<dbReference type="Gene3D" id="3.60.10.10">
    <property type="entry name" value="Endonuclease/exonuclease/phosphatase"/>
    <property type="match status" value="1"/>
</dbReference>
<comment type="cofactor">
    <cofactor evidence="1">
        <name>Mg(2+)</name>
        <dbReference type="ChEBI" id="CHEBI:18420"/>
    </cofactor>
</comment>
<sequence>MLRVLTVNVNGIRAAHRRGGLAWLADAKPDVICLQEVRATHEQLHATLADSPLQGWNVAHAPAPQLGRAGVAILTRKQPAEVREVMKDPVLGNSGRWVEVDLDTKQGPLTVVSVYVHTGEAETPKQVDKYAFLEAMDARLKALRARATRSGGEVVVCGDFNIAHHEVDIKNWRGNRGNAGFLVEEREYLDRWFAKQWVDLGRTLGGDGPGPYTWWSWRGRGFDTDGGWRIDYVIATPGLAARATTAVVGKAPTYAERWSDHAPLTVTFKS</sequence>
<feature type="domain" description="Endonuclease/exonuclease/phosphatase" evidence="6">
    <location>
        <begin position="5"/>
        <end position="261"/>
    </location>
</feature>
<evidence type="ECO:0000256" key="1">
    <source>
        <dbReference type="ARBA" id="ARBA00001946"/>
    </source>
</evidence>
<evidence type="ECO:0000259" key="6">
    <source>
        <dbReference type="Pfam" id="PF03372"/>
    </source>
</evidence>
<protein>
    <submittedName>
        <fullName evidence="7">Unannotated protein</fullName>
    </submittedName>
</protein>
<dbReference type="InterPro" id="IPR005135">
    <property type="entry name" value="Endo/exonuclease/phosphatase"/>
</dbReference>
<dbReference type="GO" id="GO:0006281">
    <property type="term" value="P:DNA repair"/>
    <property type="evidence" value="ECO:0007669"/>
    <property type="project" value="InterPro"/>
</dbReference>
<dbReference type="PANTHER" id="PTHR43250">
    <property type="entry name" value="EXODEOXYRIBONUCLEASE III"/>
    <property type="match status" value="1"/>
</dbReference>
<dbReference type="GO" id="GO:0008311">
    <property type="term" value="F:double-stranded DNA 3'-5' DNA exonuclease activity"/>
    <property type="evidence" value="ECO:0007669"/>
    <property type="project" value="InterPro"/>
</dbReference>
<dbReference type="AlphaFoldDB" id="A0A6J6MN02"/>
<evidence type="ECO:0000313" key="7">
    <source>
        <dbReference type="EMBL" id="CAB4674005.1"/>
    </source>
</evidence>
<organism evidence="7">
    <name type="scientific">freshwater metagenome</name>
    <dbReference type="NCBI Taxonomy" id="449393"/>
    <lineage>
        <taxon>unclassified sequences</taxon>
        <taxon>metagenomes</taxon>
        <taxon>ecological metagenomes</taxon>
    </lineage>
</organism>
<reference evidence="7" key="1">
    <citation type="submission" date="2020-05" db="EMBL/GenBank/DDBJ databases">
        <authorList>
            <person name="Chiriac C."/>
            <person name="Salcher M."/>
            <person name="Ghai R."/>
            <person name="Kavagutti S V."/>
        </authorList>
    </citation>
    <scope>NUCLEOTIDE SEQUENCE</scope>
</reference>
<dbReference type="GO" id="GO:0046872">
    <property type="term" value="F:metal ion binding"/>
    <property type="evidence" value="ECO:0007669"/>
    <property type="project" value="UniProtKB-KW"/>
</dbReference>
<name>A0A6J6MN02_9ZZZZ</name>
<dbReference type="InterPro" id="IPR037493">
    <property type="entry name" value="ExoIII-like"/>
</dbReference>
<dbReference type="PANTHER" id="PTHR43250:SF2">
    <property type="entry name" value="EXODEOXYRIBONUCLEASE III"/>
    <property type="match status" value="1"/>
</dbReference>
<evidence type="ECO:0000256" key="2">
    <source>
        <dbReference type="ARBA" id="ARBA00007092"/>
    </source>
</evidence>
<evidence type="ECO:0000256" key="4">
    <source>
        <dbReference type="ARBA" id="ARBA00022801"/>
    </source>
</evidence>
<evidence type="ECO:0000256" key="3">
    <source>
        <dbReference type="ARBA" id="ARBA00022723"/>
    </source>
</evidence>
<keyword evidence="3" id="KW-0479">Metal-binding</keyword>
<comment type="similarity">
    <text evidence="2">Belongs to the DNA repair enzymes AP/ExoA family.</text>
</comment>
<dbReference type="InterPro" id="IPR036691">
    <property type="entry name" value="Endo/exonu/phosph_ase_sf"/>
</dbReference>
<proteinExistence type="inferred from homology"/>
<dbReference type="Pfam" id="PF03372">
    <property type="entry name" value="Exo_endo_phos"/>
    <property type="match status" value="1"/>
</dbReference>
<gene>
    <name evidence="7" type="ORF">UFOPK2310_00778</name>
</gene>
<dbReference type="EMBL" id="CAEZWW010000081">
    <property type="protein sequence ID" value="CAB4674005.1"/>
    <property type="molecule type" value="Genomic_DNA"/>
</dbReference>
<dbReference type="PROSITE" id="PS51435">
    <property type="entry name" value="AP_NUCLEASE_F1_4"/>
    <property type="match status" value="1"/>
</dbReference>
<keyword evidence="5" id="KW-0460">Magnesium</keyword>
<evidence type="ECO:0000256" key="5">
    <source>
        <dbReference type="ARBA" id="ARBA00022842"/>
    </source>
</evidence>
<keyword evidence="4" id="KW-0378">Hydrolase</keyword>
<dbReference type="SUPFAM" id="SSF56219">
    <property type="entry name" value="DNase I-like"/>
    <property type="match status" value="1"/>
</dbReference>
<dbReference type="NCBIfam" id="TIGR00633">
    <property type="entry name" value="xth"/>
    <property type="match status" value="1"/>
</dbReference>